<protein>
    <submittedName>
        <fullName evidence="5">Helix-turn-helix domain-containing protein</fullName>
    </submittedName>
</protein>
<keyword evidence="6" id="KW-1185">Reference proteome</keyword>
<dbReference type="SUPFAM" id="SSF88659">
    <property type="entry name" value="Sigma3 and sigma4 domains of RNA polymerase sigma factors"/>
    <property type="match status" value="1"/>
</dbReference>
<dbReference type="InterPro" id="IPR036388">
    <property type="entry name" value="WH-like_DNA-bd_sf"/>
</dbReference>
<evidence type="ECO:0000259" key="3">
    <source>
        <dbReference type="Pfam" id="PF04967"/>
    </source>
</evidence>
<evidence type="ECO:0000256" key="1">
    <source>
        <dbReference type="ARBA" id="ARBA00023015"/>
    </source>
</evidence>
<dbReference type="Pfam" id="PF04967">
    <property type="entry name" value="HTH_10"/>
    <property type="match status" value="1"/>
</dbReference>
<dbReference type="PANTHER" id="PTHR34236:SF1">
    <property type="entry name" value="DIMETHYL SULFOXIDE REDUCTASE TRANSCRIPTIONAL ACTIVATOR"/>
    <property type="match status" value="1"/>
</dbReference>
<evidence type="ECO:0000313" key="6">
    <source>
        <dbReference type="Proteomes" id="UP001224926"/>
    </source>
</evidence>
<dbReference type="PANTHER" id="PTHR34236">
    <property type="entry name" value="DIMETHYL SULFOXIDE REDUCTASE TRANSCRIPTIONAL ACTIVATOR"/>
    <property type="match status" value="1"/>
</dbReference>
<evidence type="ECO:0000259" key="4">
    <source>
        <dbReference type="Pfam" id="PF24278"/>
    </source>
</evidence>
<dbReference type="RefSeq" id="WP_158413772.1">
    <property type="nucleotide sequence ID" value="NZ_CP101873.1"/>
</dbReference>
<name>A0AAF0PB62_9EURY</name>
<keyword evidence="1" id="KW-0805">Transcription regulation</keyword>
<evidence type="ECO:0000256" key="2">
    <source>
        <dbReference type="ARBA" id="ARBA00023163"/>
    </source>
</evidence>
<feature type="domain" description="HTH bat-type" evidence="3">
    <location>
        <begin position="141"/>
        <end position="193"/>
    </location>
</feature>
<proteinExistence type="predicted"/>
<dbReference type="Pfam" id="PF24278">
    <property type="entry name" value="HVO_0513_N"/>
    <property type="match status" value="1"/>
</dbReference>
<dbReference type="Gene3D" id="1.10.10.10">
    <property type="entry name" value="Winged helix-like DNA-binding domain superfamily/Winged helix DNA-binding domain"/>
    <property type="match status" value="1"/>
</dbReference>
<organism evidence="5 6">
    <name type="scientific">Natrinema thermotolerans</name>
    <dbReference type="NCBI Taxonomy" id="121872"/>
    <lineage>
        <taxon>Archaea</taxon>
        <taxon>Methanobacteriati</taxon>
        <taxon>Methanobacteriota</taxon>
        <taxon>Stenosarchaea group</taxon>
        <taxon>Halobacteria</taxon>
        <taxon>Halobacteriales</taxon>
        <taxon>Natrialbaceae</taxon>
        <taxon>Natrinema</taxon>
    </lineage>
</organism>
<keyword evidence="2" id="KW-0804">Transcription</keyword>
<dbReference type="InterPro" id="IPR056493">
    <property type="entry name" value="HVO_0513_N"/>
</dbReference>
<dbReference type="GeneID" id="84216541"/>
<dbReference type="EMBL" id="CP101873">
    <property type="protein sequence ID" value="WMT07900.1"/>
    <property type="molecule type" value="Genomic_DNA"/>
</dbReference>
<dbReference type="InterPro" id="IPR007050">
    <property type="entry name" value="HTH_bacterioopsin"/>
</dbReference>
<accession>A0AAF0PB62</accession>
<gene>
    <name evidence="5" type="ORF">NP511_21335</name>
</gene>
<dbReference type="AlphaFoldDB" id="A0AAF0PB62"/>
<dbReference type="InterPro" id="IPR013324">
    <property type="entry name" value="RNA_pol_sigma_r3/r4-like"/>
</dbReference>
<feature type="domain" description="HVO-0513-like N-terminal" evidence="4">
    <location>
        <begin position="3"/>
        <end position="129"/>
    </location>
</feature>
<reference evidence="5 6" key="1">
    <citation type="submission" date="2022-07" db="EMBL/GenBank/DDBJ databases">
        <title>Two temperate virus in Haloterrigena jeotgali A29.</title>
        <authorList>
            <person name="Deng X."/>
        </authorList>
    </citation>
    <scope>NUCLEOTIDE SEQUENCE [LARGE SCALE GENOMIC DNA]</scope>
    <source>
        <strain evidence="5 6">A29</strain>
    </source>
</reference>
<dbReference type="Proteomes" id="UP001224926">
    <property type="component" value="Chromosome"/>
</dbReference>
<sequence>MTESSAISQLRLVDWNLAAEDLATVLYDVDGDTSVFVDAARGTDGIEDVAAPTSTGGSGYVLVTANPDALPFFRTFLVLTARAGLLVRSPVVYSDFETRGEVVGDASALQTAVDAAPRTIDVTIENIGSRPSQRTDPFFELSNRQREAVFTAFEHGYYQHPRETTHAELAEELGCAANTVSEHLQKAEVKLIKALVELQS</sequence>
<evidence type="ECO:0000313" key="5">
    <source>
        <dbReference type="EMBL" id="WMT07900.1"/>
    </source>
</evidence>